<evidence type="ECO:0008006" key="5">
    <source>
        <dbReference type="Google" id="ProtNLM"/>
    </source>
</evidence>
<keyword evidence="2" id="KW-0378">Hydrolase</keyword>
<organism evidence="3 4">
    <name type="scientific">Candidatus Doudnabacteria bacterium CG10_big_fil_rev_8_21_14_0_10_41_10</name>
    <dbReference type="NCBI Taxonomy" id="1974551"/>
    <lineage>
        <taxon>Bacteria</taxon>
        <taxon>Candidatus Doudnaibacteriota</taxon>
    </lineage>
</organism>
<reference evidence="4" key="1">
    <citation type="submission" date="2017-09" db="EMBL/GenBank/DDBJ databases">
        <title>Depth-based differentiation of microbial function through sediment-hosted aquifers and enrichment of novel symbionts in the deep terrestrial subsurface.</title>
        <authorList>
            <person name="Probst A.J."/>
            <person name="Ladd B."/>
            <person name="Jarett J.K."/>
            <person name="Geller-Mcgrath D.E."/>
            <person name="Sieber C.M.K."/>
            <person name="Emerson J.B."/>
            <person name="Anantharaman K."/>
            <person name="Thomas B.C."/>
            <person name="Malmstrom R."/>
            <person name="Stieglmeier M."/>
            <person name="Klingl A."/>
            <person name="Woyke T."/>
            <person name="Ryan C.M."/>
            <person name="Banfield J.F."/>
        </authorList>
    </citation>
    <scope>NUCLEOTIDE SEQUENCE [LARGE SCALE GENOMIC DNA]</scope>
</reference>
<dbReference type="PANTHER" id="PTHR11067">
    <property type="entry name" value="INOSINE TRIPHOSPHATE PYROPHOSPHATASE/HAM1 PROTEIN"/>
    <property type="match status" value="1"/>
</dbReference>
<evidence type="ECO:0000256" key="1">
    <source>
        <dbReference type="ARBA" id="ARBA00008023"/>
    </source>
</evidence>
<dbReference type="GO" id="GO:0047429">
    <property type="term" value="F:nucleoside triphosphate diphosphatase activity"/>
    <property type="evidence" value="ECO:0007669"/>
    <property type="project" value="InterPro"/>
</dbReference>
<comment type="similarity">
    <text evidence="1">Belongs to the HAM1 NTPase family.</text>
</comment>
<dbReference type="Pfam" id="PF01725">
    <property type="entry name" value="Ham1p_like"/>
    <property type="match status" value="1"/>
</dbReference>
<dbReference type="EMBL" id="PFAJ01000051">
    <property type="protein sequence ID" value="PIR96965.1"/>
    <property type="molecule type" value="Genomic_DNA"/>
</dbReference>
<proteinExistence type="inferred from homology"/>
<dbReference type="GO" id="GO:0005829">
    <property type="term" value="C:cytosol"/>
    <property type="evidence" value="ECO:0007669"/>
    <property type="project" value="TreeGrafter"/>
</dbReference>
<accession>A0A2H0VD01</accession>
<comment type="caution">
    <text evidence="3">The sequence shown here is derived from an EMBL/GenBank/DDBJ whole genome shotgun (WGS) entry which is preliminary data.</text>
</comment>
<evidence type="ECO:0000313" key="4">
    <source>
        <dbReference type="Proteomes" id="UP000230557"/>
    </source>
</evidence>
<evidence type="ECO:0000313" key="3">
    <source>
        <dbReference type="EMBL" id="PIR96965.1"/>
    </source>
</evidence>
<gene>
    <name evidence="3" type="ORF">COT91_03845</name>
</gene>
<dbReference type="GO" id="GO:0009143">
    <property type="term" value="P:nucleoside triphosphate catabolic process"/>
    <property type="evidence" value="ECO:0007669"/>
    <property type="project" value="InterPro"/>
</dbReference>
<dbReference type="InterPro" id="IPR002637">
    <property type="entry name" value="RdgB/HAM1"/>
</dbReference>
<name>A0A2H0VD01_9BACT</name>
<evidence type="ECO:0000256" key="2">
    <source>
        <dbReference type="ARBA" id="ARBA00022801"/>
    </source>
</evidence>
<dbReference type="PANTHER" id="PTHR11067:SF9">
    <property type="entry name" value="INOSINE TRIPHOSPHATE PYROPHOSPHATASE"/>
    <property type="match status" value="1"/>
</dbReference>
<dbReference type="AlphaFoldDB" id="A0A2H0VD01"/>
<dbReference type="SUPFAM" id="SSF52972">
    <property type="entry name" value="ITPase-like"/>
    <property type="match status" value="1"/>
</dbReference>
<protein>
    <recommendedName>
        <fullName evidence="5">Non-canonical purine NTP pyrophosphatase</fullName>
    </recommendedName>
</protein>
<dbReference type="Gene3D" id="3.90.950.10">
    <property type="match status" value="1"/>
</dbReference>
<dbReference type="Proteomes" id="UP000230557">
    <property type="component" value="Unassembled WGS sequence"/>
</dbReference>
<sequence length="206" mass="23053">MKKVIFATVNKAKLAQIRFIVEHFKLPIEVIGIKDFYNNYPSYEEIGDTVEQISLNGALAVAKMIGSPVITEDTDFRVEALNGEPGIRSGEFLKNFGRSEILKRMSNIENRKAVISSAVAYATPESMSKVFLNRVEGKIADKERFGDFPSWIAPTLENSFGGGYNAIFLPNGRDKTLAETSPTEAIPWSYREQNFTDVLNYILSLD</sequence>
<dbReference type="InterPro" id="IPR029001">
    <property type="entry name" value="ITPase-like_fam"/>
</dbReference>
<dbReference type="CDD" id="cd00985">
    <property type="entry name" value="Maf_Ham1"/>
    <property type="match status" value="1"/>
</dbReference>